<dbReference type="Gene3D" id="3.40.50.1000">
    <property type="entry name" value="HAD superfamily/HAD-like"/>
    <property type="match status" value="1"/>
</dbReference>
<organism evidence="1">
    <name type="scientific">marine sediment metagenome</name>
    <dbReference type="NCBI Taxonomy" id="412755"/>
    <lineage>
        <taxon>unclassified sequences</taxon>
        <taxon>metagenomes</taxon>
        <taxon>ecological metagenomes</taxon>
    </lineage>
</organism>
<dbReference type="EMBL" id="BARU01049943">
    <property type="protein sequence ID" value="GAH97496.1"/>
    <property type="molecule type" value="Genomic_DNA"/>
</dbReference>
<feature type="non-terminal residue" evidence="1">
    <location>
        <position position="31"/>
    </location>
</feature>
<proteinExistence type="predicted"/>
<dbReference type="AlphaFoldDB" id="X1JS03"/>
<gene>
    <name evidence="1" type="ORF">S03H2_73137</name>
</gene>
<sequence>GDNKNTANAIAKKAGIKKVLSEILPENKAEE</sequence>
<evidence type="ECO:0000313" key="1">
    <source>
        <dbReference type="EMBL" id="GAH97496.1"/>
    </source>
</evidence>
<protein>
    <submittedName>
        <fullName evidence="1">Uncharacterized protein</fullName>
    </submittedName>
</protein>
<feature type="non-terminal residue" evidence="1">
    <location>
        <position position="1"/>
    </location>
</feature>
<dbReference type="InterPro" id="IPR023214">
    <property type="entry name" value="HAD_sf"/>
</dbReference>
<comment type="caution">
    <text evidence="1">The sequence shown here is derived from an EMBL/GenBank/DDBJ whole genome shotgun (WGS) entry which is preliminary data.</text>
</comment>
<name>X1JS03_9ZZZZ</name>
<accession>X1JS03</accession>
<reference evidence="1" key="1">
    <citation type="journal article" date="2014" name="Front. Microbiol.">
        <title>High frequency of phylogenetically diverse reductive dehalogenase-homologous genes in deep subseafloor sedimentary metagenomes.</title>
        <authorList>
            <person name="Kawai M."/>
            <person name="Futagami T."/>
            <person name="Toyoda A."/>
            <person name="Takaki Y."/>
            <person name="Nishi S."/>
            <person name="Hori S."/>
            <person name="Arai W."/>
            <person name="Tsubouchi T."/>
            <person name="Morono Y."/>
            <person name="Uchiyama I."/>
            <person name="Ito T."/>
            <person name="Fujiyama A."/>
            <person name="Inagaki F."/>
            <person name="Takami H."/>
        </authorList>
    </citation>
    <scope>NUCLEOTIDE SEQUENCE</scope>
    <source>
        <strain evidence="1">Expedition CK06-06</strain>
    </source>
</reference>